<dbReference type="InterPro" id="IPR038377">
    <property type="entry name" value="Na/Glc_symporter_sf"/>
</dbReference>
<dbReference type="RefSeq" id="WP_182295031.1">
    <property type="nucleotide sequence ID" value="NZ_CP059851.1"/>
</dbReference>
<evidence type="ECO:0000256" key="6">
    <source>
        <dbReference type="ARBA" id="ARBA00023136"/>
    </source>
</evidence>
<gene>
    <name evidence="10" type="ORF">H3309_12535</name>
</gene>
<feature type="transmembrane region" description="Helical" evidence="9">
    <location>
        <begin position="274"/>
        <end position="300"/>
    </location>
</feature>
<dbReference type="Pfam" id="PF00474">
    <property type="entry name" value="SSF"/>
    <property type="match status" value="1"/>
</dbReference>
<reference evidence="10 11" key="1">
    <citation type="submission" date="2020-07" db="EMBL/GenBank/DDBJ databases">
        <title>Complete genome sequence for Sandaracinobacter sp. M6.</title>
        <authorList>
            <person name="Tang Y."/>
            <person name="Liu Q."/>
            <person name="Guo Z."/>
            <person name="Lei P."/>
            <person name="Huang B."/>
        </authorList>
    </citation>
    <scope>NUCLEOTIDE SEQUENCE [LARGE SCALE GENOMIC DNA]</scope>
    <source>
        <strain evidence="10 11">M6</strain>
    </source>
</reference>
<dbReference type="PROSITE" id="PS00457">
    <property type="entry name" value="NA_SOLUT_SYMP_2"/>
    <property type="match status" value="1"/>
</dbReference>
<keyword evidence="7" id="KW-0739">Sodium transport</keyword>
<feature type="transmembrane region" description="Helical" evidence="9">
    <location>
        <begin position="455"/>
        <end position="475"/>
    </location>
</feature>
<feature type="transmembrane region" description="Helical" evidence="9">
    <location>
        <begin position="235"/>
        <end position="253"/>
    </location>
</feature>
<evidence type="ECO:0000256" key="7">
    <source>
        <dbReference type="ARBA" id="ARBA00023201"/>
    </source>
</evidence>
<feature type="transmembrane region" description="Helical" evidence="9">
    <location>
        <begin position="52"/>
        <end position="74"/>
    </location>
</feature>
<evidence type="ECO:0000256" key="1">
    <source>
        <dbReference type="ARBA" id="ARBA00004141"/>
    </source>
</evidence>
<keyword evidence="3 9" id="KW-0812">Transmembrane</keyword>
<feature type="transmembrane region" description="Helical" evidence="9">
    <location>
        <begin position="86"/>
        <end position="105"/>
    </location>
</feature>
<feature type="transmembrane region" description="Helical" evidence="9">
    <location>
        <begin position="192"/>
        <end position="215"/>
    </location>
</feature>
<evidence type="ECO:0000256" key="8">
    <source>
        <dbReference type="RuleBase" id="RU362091"/>
    </source>
</evidence>
<evidence type="ECO:0000313" key="11">
    <source>
        <dbReference type="Proteomes" id="UP000515292"/>
    </source>
</evidence>
<keyword evidence="5 9" id="KW-1133">Transmembrane helix</keyword>
<feature type="transmembrane region" description="Helical" evidence="9">
    <location>
        <begin position="369"/>
        <end position="388"/>
    </location>
</feature>
<evidence type="ECO:0000256" key="5">
    <source>
        <dbReference type="ARBA" id="ARBA00022989"/>
    </source>
</evidence>
<dbReference type="InterPro" id="IPR018212">
    <property type="entry name" value="Na/solute_symporter_CS"/>
</dbReference>
<feature type="transmembrane region" description="Helical" evidence="9">
    <location>
        <begin position="320"/>
        <end position="348"/>
    </location>
</feature>
<sequence>MQDVFARGLAPPDLVVITLYALVVIGLGLWAGRKQATGTDFFLASRDSTWPVIGFALLASNISSATLIGLAGNAYANGIAVYNYEWMATVVLVFFCLFFLPFILRSQVYTMPEFLERRYSPGVRKYFSALTIFLSVVVDKAATLYGGALMLTLILPTIPLPVMVLVVAALSGIYTIVGGLKAVLYTEVVQAVILLSASAVLSWFAFAKAGGWANVMANIPEERMSLIMPLSDPHMPWLGLLTGVPILGFYFWCTNQFMVQRVMSAKNVDHGRWGSLFAGLLKLPVLFLMVLPGSAAVLLYPNLPNPDLVYPTLMFDLLPTGLLGLVVAGFLAAIMSATASTFNSAATLATMDFIKPAFPALDGKALVRVGRLATLAMVAVAVVVAPMIEKFGSVWTYLQSMLSYTSPPIVAVFLAGLFWKRANARGAGFAIVAGLAVGITLFVQVNVLNLFTLNFLYVAPILLAICAVALVYGSLTGAGPSAQQTSGLMWTRAHWQAESASLANTPAWANYRVQSAILLAMTAVIVIWFW</sequence>
<dbReference type="PANTHER" id="PTHR11819:SF195">
    <property type="entry name" value="SODIUM_GLUCOSE COTRANSPORTER 4"/>
    <property type="match status" value="1"/>
</dbReference>
<organism evidence="10 11">
    <name type="scientific">Sandaracinobacteroides saxicola</name>
    <dbReference type="NCBI Taxonomy" id="2759707"/>
    <lineage>
        <taxon>Bacteria</taxon>
        <taxon>Pseudomonadati</taxon>
        <taxon>Pseudomonadota</taxon>
        <taxon>Alphaproteobacteria</taxon>
        <taxon>Sphingomonadales</taxon>
        <taxon>Sphingosinicellaceae</taxon>
        <taxon>Sandaracinobacteroides</taxon>
    </lineage>
</organism>
<keyword evidence="7" id="KW-0406">Ion transport</keyword>
<comment type="subcellular location">
    <subcellularLocation>
        <location evidence="1">Membrane</location>
        <topology evidence="1">Multi-pass membrane protein</topology>
    </subcellularLocation>
</comment>
<dbReference type="PROSITE" id="PS50283">
    <property type="entry name" value="NA_SOLUT_SYMP_3"/>
    <property type="match status" value="1"/>
</dbReference>
<evidence type="ECO:0000256" key="3">
    <source>
        <dbReference type="ARBA" id="ARBA00022692"/>
    </source>
</evidence>
<accession>A0A7G5IFP4</accession>
<dbReference type="GO" id="GO:0005886">
    <property type="term" value="C:plasma membrane"/>
    <property type="evidence" value="ECO:0007669"/>
    <property type="project" value="TreeGrafter"/>
</dbReference>
<dbReference type="CDD" id="cd10329">
    <property type="entry name" value="SLC5sbd_SGLT1-like"/>
    <property type="match status" value="1"/>
</dbReference>
<keyword evidence="4" id="KW-0813">Transport</keyword>
<dbReference type="KEGG" id="sand:H3309_12535"/>
<evidence type="ECO:0000256" key="2">
    <source>
        <dbReference type="ARBA" id="ARBA00006434"/>
    </source>
</evidence>
<feature type="transmembrane region" description="Helical" evidence="9">
    <location>
        <begin position="426"/>
        <end position="443"/>
    </location>
</feature>
<dbReference type="EMBL" id="CP059851">
    <property type="protein sequence ID" value="QMW22186.1"/>
    <property type="molecule type" value="Genomic_DNA"/>
</dbReference>
<dbReference type="Gene3D" id="1.20.1730.10">
    <property type="entry name" value="Sodium/glucose cotransporter"/>
    <property type="match status" value="1"/>
</dbReference>
<dbReference type="PANTHER" id="PTHR11819">
    <property type="entry name" value="SOLUTE CARRIER FAMILY 5"/>
    <property type="match status" value="1"/>
</dbReference>
<keyword evidence="11" id="KW-1185">Reference proteome</keyword>
<keyword evidence="7" id="KW-0915">Sodium</keyword>
<evidence type="ECO:0000313" key="10">
    <source>
        <dbReference type="EMBL" id="QMW22186.1"/>
    </source>
</evidence>
<feature type="transmembrane region" description="Helical" evidence="9">
    <location>
        <begin position="511"/>
        <end position="529"/>
    </location>
</feature>
<dbReference type="InterPro" id="IPR001734">
    <property type="entry name" value="Na/solute_symporter"/>
</dbReference>
<keyword evidence="6 9" id="KW-0472">Membrane</keyword>
<comment type="similarity">
    <text evidence="2 8">Belongs to the sodium:solute symporter (SSF) (TC 2.A.21) family.</text>
</comment>
<name>A0A7G5IFP4_9SPHN</name>
<protein>
    <submittedName>
        <fullName evidence="10">Sodium/solute symporter</fullName>
    </submittedName>
</protein>
<dbReference type="NCBIfam" id="TIGR00813">
    <property type="entry name" value="sss"/>
    <property type="match status" value="1"/>
</dbReference>
<feature type="transmembrane region" description="Helical" evidence="9">
    <location>
        <begin position="394"/>
        <end position="419"/>
    </location>
</feature>
<proteinExistence type="inferred from homology"/>
<keyword evidence="4" id="KW-0769">Symport</keyword>
<dbReference type="Proteomes" id="UP000515292">
    <property type="component" value="Chromosome"/>
</dbReference>
<evidence type="ECO:0000256" key="4">
    <source>
        <dbReference type="ARBA" id="ARBA00022847"/>
    </source>
</evidence>
<feature type="transmembrane region" description="Helical" evidence="9">
    <location>
        <begin position="160"/>
        <end position="180"/>
    </location>
</feature>
<feature type="transmembrane region" description="Helical" evidence="9">
    <location>
        <begin position="14"/>
        <end position="31"/>
    </location>
</feature>
<feature type="transmembrane region" description="Helical" evidence="9">
    <location>
        <begin position="126"/>
        <end position="154"/>
    </location>
</feature>
<evidence type="ECO:0000256" key="9">
    <source>
        <dbReference type="SAM" id="Phobius"/>
    </source>
</evidence>
<dbReference type="AlphaFoldDB" id="A0A7G5IFP4"/>
<dbReference type="GO" id="GO:0005412">
    <property type="term" value="F:D-glucose:sodium symporter activity"/>
    <property type="evidence" value="ECO:0007669"/>
    <property type="project" value="TreeGrafter"/>
</dbReference>